<dbReference type="eggNOG" id="COG2318">
    <property type="taxonomic scope" value="Bacteria"/>
</dbReference>
<comment type="caution">
    <text evidence="4">The sequence shown here is derived from an EMBL/GenBank/DDBJ whole genome shotgun (WGS) entry which is preliminary data.</text>
</comment>
<evidence type="ECO:0000313" key="5">
    <source>
        <dbReference type="Proteomes" id="UP000030416"/>
    </source>
</evidence>
<keyword evidence="2 3" id="KW-0479">Metal-binding</keyword>
<sequence>MYRMINDFVMDWENSCRGTLSVFESITEEKKGFEIVDGHSSLEWLSWHLTTATAYFMGQVGLSLNVELNPSATPNSIKEIISTYKVASEEVVKAVKENLTDEALSGNVDSHGRPTPIGVLLRVMVDHQTHHRAQMQVLLRQAGLNVPSVMGPTKEASNL</sequence>
<dbReference type="InterPro" id="IPR007837">
    <property type="entry name" value="DinB"/>
</dbReference>
<evidence type="ECO:0000256" key="2">
    <source>
        <dbReference type="ARBA" id="ARBA00022723"/>
    </source>
</evidence>
<dbReference type="AlphaFoldDB" id="A0A0A3HLQ8"/>
<feature type="binding site" evidence="3">
    <location>
        <position position="131"/>
    </location>
    <ligand>
        <name>a divalent metal cation</name>
        <dbReference type="ChEBI" id="CHEBI:60240"/>
    </ligand>
</feature>
<comment type="similarity">
    <text evidence="1">Belongs to the DinB family.</text>
</comment>
<protein>
    <submittedName>
        <fullName evidence="4">Damage-inducible protein DinB</fullName>
    </submittedName>
</protein>
<dbReference type="SUPFAM" id="SSF109854">
    <property type="entry name" value="DinB/YfiT-like putative metalloenzymes"/>
    <property type="match status" value="1"/>
</dbReference>
<dbReference type="GO" id="GO:0046872">
    <property type="term" value="F:metal ion binding"/>
    <property type="evidence" value="ECO:0007669"/>
    <property type="project" value="UniProtKB-KW"/>
</dbReference>
<evidence type="ECO:0000256" key="1">
    <source>
        <dbReference type="ARBA" id="ARBA00008635"/>
    </source>
</evidence>
<dbReference type="InterPro" id="IPR034660">
    <property type="entry name" value="DinB/YfiT-like"/>
</dbReference>
<dbReference type="Gene3D" id="1.20.120.450">
    <property type="entry name" value="dinb family like domain"/>
    <property type="match status" value="1"/>
</dbReference>
<dbReference type="RefSeq" id="WP_036190647.1">
    <property type="nucleotide sequence ID" value="NZ_AVDA01000055.1"/>
</dbReference>
<accession>A0A0A3HLQ8</accession>
<proteinExistence type="inferred from homology"/>
<dbReference type="Pfam" id="PF05163">
    <property type="entry name" value="DinB"/>
    <property type="match status" value="1"/>
</dbReference>
<feature type="binding site" evidence="3">
    <location>
        <position position="127"/>
    </location>
    <ligand>
        <name>a divalent metal cation</name>
        <dbReference type="ChEBI" id="CHEBI:60240"/>
    </ligand>
</feature>
<gene>
    <name evidence="4" type="ORF">CD29_19960</name>
</gene>
<dbReference type="STRING" id="1384049.CD29_19960"/>
<dbReference type="EMBL" id="JPVN01000055">
    <property type="protein sequence ID" value="KGR73511.1"/>
    <property type="molecule type" value="Genomic_DNA"/>
</dbReference>
<organism evidence="4 5">
    <name type="scientific">Ureibacillus manganicus DSM 26584</name>
    <dbReference type="NCBI Taxonomy" id="1384049"/>
    <lineage>
        <taxon>Bacteria</taxon>
        <taxon>Bacillati</taxon>
        <taxon>Bacillota</taxon>
        <taxon>Bacilli</taxon>
        <taxon>Bacillales</taxon>
        <taxon>Caryophanaceae</taxon>
        <taxon>Ureibacillus</taxon>
    </lineage>
</organism>
<evidence type="ECO:0000256" key="3">
    <source>
        <dbReference type="PIRSR" id="PIRSR607837-1"/>
    </source>
</evidence>
<dbReference type="OrthoDB" id="119432at2"/>
<keyword evidence="5" id="KW-1185">Reference proteome</keyword>
<feature type="binding site" evidence="3">
    <location>
        <position position="48"/>
    </location>
    <ligand>
        <name>a divalent metal cation</name>
        <dbReference type="ChEBI" id="CHEBI:60240"/>
    </ligand>
</feature>
<dbReference type="Proteomes" id="UP000030416">
    <property type="component" value="Unassembled WGS sequence"/>
</dbReference>
<reference evidence="4 5" key="1">
    <citation type="submission" date="2014-02" db="EMBL/GenBank/DDBJ databases">
        <title>Draft genome sequence of Lysinibacillus manganicus DSM 26584T.</title>
        <authorList>
            <person name="Zhang F."/>
            <person name="Wang G."/>
            <person name="Zhang L."/>
        </authorList>
    </citation>
    <scope>NUCLEOTIDE SEQUENCE [LARGE SCALE GENOMIC DNA]</scope>
    <source>
        <strain evidence="4 5">DSM 26584</strain>
    </source>
</reference>
<name>A0A0A3HLQ8_9BACL</name>
<evidence type="ECO:0000313" key="4">
    <source>
        <dbReference type="EMBL" id="KGR73511.1"/>
    </source>
</evidence>